<dbReference type="InterPro" id="IPR052275">
    <property type="entry name" value="Mt_Fe-S_assembly_factor"/>
</dbReference>
<protein>
    <submittedName>
        <fullName evidence="3">BolA-like protein 3</fullName>
    </submittedName>
</protein>
<evidence type="ECO:0000256" key="2">
    <source>
        <dbReference type="RuleBase" id="RU003860"/>
    </source>
</evidence>
<evidence type="ECO:0000256" key="1">
    <source>
        <dbReference type="ARBA" id="ARBA00005578"/>
    </source>
</evidence>
<dbReference type="STRING" id="6265.A0A0B2VIT9"/>
<proteinExistence type="inferred from homology"/>
<dbReference type="Gene3D" id="3.30.300.90">
    <property type="entry name" value="BolA-like"/>
    <property type="match status" value="1"/>
</dbReference>
<accession>A0A0B2VIT9</accession>
<dbReference type="OrthoDB" id="203381at2759"/>
<sequence>MERKCGFASLHEPAAISRFFVLSSSQYRHSAYVIVTRGAIWLCGTCSDAIMELQTDGEKRIGELLQERFPRVITIDVSDVSGGCGSMRHIVVGCDEFHSLPKAKQHRMVTDTLKKEIASMHGIVIETLTPK</sequence>
<evidence type="ECO:0000313" key="4">
    <source>
        <dbReference type="Proteomes" id="UP000031036"/>
    </source>
</evidence>
<dbReference type="InterPro" id="IPR036065">
    <property type="entry name" value="BolA-like_sf"/>
</dbReference>
<dbReference type="Pfam" id="PF01722">
    <property type="entry name" value="BolA"/>
    <property type="match status" value="1"/>
</dbReference>
<dbReference type="PANTHER" id="PTHR46188:SF1">
    <property type="entry name" value="BOLA-LIKE PROTEIN 3"/>
    <property type="match status" value="1"/>
</dbReference>
<dbReference type="PANTHER" id="PTHR46188">
    <property type="entry name" value="BOLA-LIKE PROTEIN 3"/>
    <property type="match status" value="1"/>
</dbReference>
<dbReference type="InterPro" id="IPR002634">
    <property type="entry name" value="BolA"/>
</dbReference>
<name>A0A0B2VIT9_TOXCA</name>
<dbReference type="Proteomes" id="UP000031036">
    <property type="component" value="Unassembled WGS sequence"/>
</dbReference>
<dbReference type="EMBL" id="JPKZ01001546">
    <property type="protein sequence ID" value="KHN81279.1"/>
    <property type="molecule type" value="Genomic_DNA"/>
</dbReference>
<gene>
    <name evidence="3" type="primary">Bola3</name>
    <name evidence="3" type="ORF">Tcan_16561</name>
</gene>
<keyword evidence="4" id="KW-1185">Reference proteome</keyword>
<comment type="caution">
    <text evidence="3">The sequence shown here is derived from an EMBL/GenBank/DDBJ whole genome shotgun (WGS) entry which is preliminary data.</text>
</comment>
<dbReference type="AlphaFoldDB" id="A0A0B2VIT9"/>
<evidence type="ECO:0000313" key="3">
    <source>
        <dbReference type="EMBL" id="KHN81279.1"/>
    </source>
</evidence>
<dbReference type="SUPFAM" id="SSF82657">
    <property type="entry name" value="BolA-like"/>
    <property type="match status" value="1"/>
</dbReference>
<comment type="similarity">
    <text evidence="1 2">Belongs to the BolA/IbaG family.</text>
</comment>
<dbReference type="GO" id="GO:0005759">
    <property type="term" value="C:mitochondrial matrix"/>
    <property type="evidence" value="ECO:0007669"/>
    <property type="project" value="TreeGrafter"/>
</dbReference>
<reference evidence="3 4" key="1">
    <citation type="submission" date="2014-11" db="EMBL/GenBank/DDBJ databases">
        <title>Genetic blueprint of the zoonotic pathogen Toxocara canis.</title>
        <authorList>
            <person name="Zhu X.-Q."/>
            <person name="Korhonen P.K."/>
            <person name="Cai H."/>
            <person name="Young N.D."/>
            <person name="Nejsum P."/>
            <person name="von Samson-Himmelstjerna G."/>
            <person name="Boag P.R."/>
            <person name="Tan P."/>
            <person name="Li Q."/>
            <person name="Min J."/>
            <person name="Yang Y."/>
            <person name="Wang X."/>
            <person name="Fang X."/>
            <person name="Hall R.S."/>
            <person name="Hofmann A."/>
            <person name="Sternberg P.W."/>
            <person name="Jex A.R."/>
            <person name="Gasser R.B."/>
        </authorList>
    </citation>
    <scope>NUCLEOTIDE SEQUENCE [LARGE SCALE GENOMIC DNA]</scope>
    <source>
        <strain evidence="3">PN_DK_2014</strain>
    </source>
</reference>
<organism evidence="3 4">
    <name type="scientific">Toxocara canis</name>
    <name type="common">Canine roundworm</name>
    <dbReference type="NCBI Taxonomy" id="6265"/>
    <lineage>
        <taxon>Eukaryota</taxon>
        <taxon>Metazoa</taxon>
        <taxon>Ecdysozoa</taxon>
        <taxon>Nematoda</taxon>
        <taxon>Chromadorea</taxon>
        <taxon>Rhabditida</taxon>
        <taxon>Spirurina</taxon>
        <taxon>Ascaridomorpha</taxon>
        <taxon>Ascaridoidea</taxon>
        <taxon>Toxocaridae</taxon>
        <taxon>Toxocara</taxon>
    </lineage>
</organism>